<evidence type="ECO:0000313" key="3">
    <source>
        <dbReference type="RefSeq" id="XP_026682895.1"/>
    </source>
</evidence>
<sequence length="863" mass="97542">MMSLNSHINYFKLLETMESDSDYSENDSSFSDHRNRLSLDQTTMALLARLDEITLDDGDSTVTDLSDTLSSSGDKLHFHLKTGSLVHLSNEARTAERIRPLDEFNNAVVMTHRPLQDDELFEIRIDKMVEKWSGSIEVGITTHDPNIIAFPGTMTNLRSGTIMMSGCGILTNGKGTRREYGHFNLDDLQVGDRIGLTRKKNLDLHYFVNGIDQGVAASSVAQCVWGVVDLYGRTVKVTIVDHDDHESANLMLRRRMLNQSGESNVERTCFHPICGKYAAVINNGRTVHRPNAKEDFNNGVVLTNRPLRRGELFEVRLDKLVSKWAGSIEIGVTIHKPTELNFPTTMTNVTSGTWMMTGNGVMHNGTTVMDNYGQNLDRLQIGDRVGVLIDENRNLHFFVNGEDQGESIKKMPDNLYGVVDLYGQAAEATIVESDFIYKPFETSVPQNLKFHSKHGRNIMLIENGTSAKRMMPHIEFNDAIVLSMCPLKTNDMFCIIVDKIMTQWKGSLKVGVTTKLPQLWELPCGLSDVEQDMWLLSGSSVFKDGVRLMNNYCLNLDSLSEGSVIGITRFSDGSLHYFLNNVDMGCAFNFVPNNLFVALDLYGRCCQVSIGSPDTLFENVIVADDIDLPPYTFHTKTGQNIKLEFNNTVCTRTKDMTHGLVFSSKPLENCIAFEICIERLDFVFKSLRFGLTTFNPSEGYIPDTIFGLDQPTWFFDAKTIYEIKYVKRLNFVYDFKSPDREWKAVPVGRMKKTHLYQFRAGTHIAIKIFEEEDKACLYVNGKQVGCFMNHLPGEPLYAVVDVHGSCSKIYIPNPNDDALICLDTPEFDQESNTSDQKEEETFWWNEKADIYDLGYRNLKSPTC</sequence>
<keyword evidence="2" id="KW-1185">Reference proteome</keyword>
<evidence type="ECO:0000313" key="6">
    <source>
        <dbReference type="RefSeq" id="XP_026682911.1"/>
    </source>
</evidence>
<dbReference type="PROSITE" id="PS51065">
    <property type="entry name" value="NHR"/>
    <property type="match status" value="4"/>
</dbReference>
<dbReference type="RefSeq" id="XP_026682905.1">
    <property type="nucleotide sequence ID" value="XM_026827104.1"/>
</dbReference>
<organism evidence="2 4">
    <name type="scientific">Diaphorina citri</name>
    <name type="common">Asian citrus psyllid</name>
    <dbReference type="NCBI Taxonomy" id="121845"/>
    <lineage>
        <taxon>Eukaryota</taxon>
        <taxon>Metazoa</taxon>
        <taxon>Ecdysozoa</taxon>
        <taxon>Arthropoda</taxon>
        <taxon>Hexapoda</taxon>
        <taxon>Insecta</taxon>
        <taxon>Pterygota</taxon>
        <taxon>Neoptera</taxon>
        <taxon>Paraneoptera</taxon>
        <taxon>Hemiptera</taxon>
        <taxon>Sternorrhyncha</taxon>
        <taxon>Psylloidea</taxon>
        <taxon>Psyllidae</taxon>
        <taxon>Diaphorininae</taxon>
        <taxon>Diaphorina</taxon>
    </lineage>
</organism>
<dbReference type="Proteomes" id="UP000079169">
    <property type="component" value="Unplaced"/>
</dbReference>
<dbReference type="InterPro" id="IPR037962">
    <property type="entry name" value="Neuralized"/>
</dbReference>
<dbReference type="InterPro" id="IPR013320">
    <property type="entry name" value="ConA-like_dom_sf"/>
</dbReference>
<feature type="domain" description="NHR" evidence="1">
    <location>
        <begin position="267"/>
        <end position="433"/>
    </location>
</feature>
<dbReference type="PANTHER" id="PTHR12429">
    <property type="entry name" value="NEURALIZED"/>
    <property type="match status" value="1"/>
</dbReference>
<reference evidence="3 4" key="1">
    <citation type="submission" date="2025-04" db="UniProtKB">
        <authorList>
            <consortium name="RefSeq"/>
        </authorList>
    </citation>
    <scope>IDENTIFICATION</scope>
</reference>
<evidence type="ECO:0000313" key="5">
    <source>
        <dbReference type="RefSeq" id="XP_026682905.1"/>
    </source>
</evidence>
<dbReference type="SMART" id="SM00588">
    <property type="entry name" value="NEUZ"/>
    <property type="match status" value="4"/>
</dbReference>
<feature type="domain" description="NHR" evidence="1">
    <location>
        <begin position="630"/>
        <end position="814"/>
    </location>
</feature>
<name>A0A3Q0J858_DIACI</name>
<feature type="domain" description="NHR" evidence="1">
    <location>
        <begin position="75"/>
        <end position="242"/>
    </location>
</feature>
<evidence type="ECO:0000313" key="4">
    <source>
        <dbReference type="RefSeq" id="XP_026682900.1"/>
    </source>
</evidence>
<dbReference type="Pfam" id="PF07177">
    <property type="entry name" value="Neuralized"/>
    <property type="match status" value="4"/>
</dbReference>
<proteinExistence type="predicted"/>
<dbReference type="RefSeq" id="XP_026682900.1">
    <property type="nucleotide sequence ID" value="XM_026827099.1"/>
</dbReference>
<dbReference type="RefSeq" id="XP_026682911.1">
    <property type="nucleotide sequence ID" value="XM_026827110.1"/>
</dbReference>
<dbReference type="STRING" id="121845.A0A3Q0J858"/>
<evidence type="ECO:0000259" key="1">
    <source>
        <dbReference type="PROSITE" id="PS51065"/>
    </source>
</evidence>
<accession>A0A3Q0J858</accession>
<dbReference type="KEGG" id="dci:113469424"/>
<dbReference type="SUPFAM" id="SSF49899">
    <property type="entry name" value="Concanavalin A-like lectins/glucanases"/>
    <property type="match status" value="2"/>
</dbReference>
<dbReference type="CTD" id="84461"/>
<gene>
    <name evidence="3 4 5 6" type="primary">LOC113469424</name>
</gene>
<feature type="domain" description="NHR" evidence="1">
    <location>
        <begin position="447"/>
        <end position="613"/>
    </location>
</feature>
<dbReference type="AlphaFoldDB" id="A0A3Q0J858"/>
<evidence type="ECO:0000313" key="2">
    <source>
        <dbReference type="Proteomes" id="UP000079169"/>
    </source>
</evidence>
<dbReference type="CDD" id="cd12887">
    <property type="entry name" value="SPRY_NHR_like"/>
    <property type="match status" value="3"/>
</dbReference>
<dbReference type="PaxDb" id="121845-A0A3Q0J858"/>
<dbReference type="GeneID" id="113469424"/>
<dbReference type="InterPro" id="IPR043136">
    <property type="entry name" value="B30.2/SPRY_sf"/>
</dbReference>
<protein>
    <submittedName>
        <fullName evidence="3 4">Neuralized-like protein 4</fullName>
    </submittedName>
</protein>
<dbReference type="RefSeq" id="XP_026682895.1">
    <property type="nucleotide sequence ID" value="XM_026827094.1"/>
</dbReference>
<dbReference type="PANTHER" id="PTHR12429:SF14">
    <property type="entry name" value="NEURALIZED-LIKE PROTEIN 4"/>
    <property type="match status" value="1"/>
</dbReference>
<dbReference type="Gene3D" id="2.60.120.920">
    <property type="match status" value="4"/>
</dbReference>
<dbReference type="InterPro" id="IPR006573">
    <property type="entry name" value="NHR_dom"/>
</dbReference>
<dbReference type="FunFam" id="2.60.120.920:FF:000001">
    <property type="entry name" value="neuralized-like protein 4 isoform X1"/>
    <property type="match status" value="3"/>
</dbReference>